<feature type="transmembrane region" description="Helical" evidence="7">
    <location>
        <begin position="164"/>
        <end position="192"/>
    </location>
</feature>
<feature type="transmembrane region" description="Helical" evidence="7">
    <location>
        <begin position="357"/>
        <end position="380"/>
    </location>
</feature>
<evidence type="ECO:0000256" key="4">
    <source>
        <dbReference type="ARBA" id="ARBA00022692"/>
    </source>
</evidence>
<keyword evidence="4 7" id="KW-0812">Transmembrane</keyword>
<dbReference type="Pfam" id="PF07690">
    <property type="entry name" value="MFS_1"/>
    <property type="match status" value="1"/>
</dbReference>
<keyword evidence="5 7" id="KW-1133">Transmembrane helix</keyword>
<reference evidence="9" key="1">
    <citation type="journal article" date="2019" name="Int. J. Syst. Evol. Microbiol.">
        <title>The Global Catalogue of Microorganisms (GCM) 10K type strain sequencing project: providing services to taxonomists for standard genome sequencing and annotation.</title>
        <authorList>
            <consortium name="The Broad Institute Genomics Platform"/>
            <consortium name="The Broad Institute Genome Sequencing Center for Infectious Disease"/>
            <person name="Wu L."/>
            <person name="Ma J."/>
        </authorList>
    </citation>
    <scope>NUCLEOTIDE SEQUENCE [LARGE SCALE GENOMIC DNA]</scope>
    <source>
        <strain evidence="9">CGMCC 4.7371</strain>
    </source>
</reference>
<keyword evidence="3" id="KW-1003">Cell membrane</keyword>
<dbReference type="SUPFAM" id="SSF103473">
    <property type="entry name" value="MFS general substrate transporter"/>
    <property type="match status" value="1"/>
</dbReference>
<dbReference type="Gene3D" id="1.20.1250.20">
    <property type="entry name" value="MFS general substrate transporter like domains"/>
    <property type="match status" value="1"/>
</dbReference>
<gene>
    <name evidence="8" type="ORF">GCM10011584_12740</name>
</gene>
<sequence length="410" mass="40981">MSILADRVVPALLGPDARRLVVATWLGQLTDGLALVSAPLAVASLTRSPFLVALAVALHRLPVLLLSPYAALLADLVNRRFLVVTADAARAGVLLVLAGLLALGVAPVALLLLAMAGLGLLETVADSARGPLLPMLVRDPAAQEVVGARLDGGFVLGTQLGGPVLGALLFVPGAAVPFAVQAVVLAGAVALLSRLRVPGPSRGPLPPGVRHPVRSGLRRIAVDPHLSGLVLVGLAAQAAWAAGWSLLVVYAAQQLGLHEVGFGLLVAAGAAGGLAGVVLRPLVDPLARALPRLTPARLVLAGLALEAVGHLTLSRLHTPWIAAATLAGLGALGFVAADLARDLRRRRTAADGTSDVVAAASTALGLAATVAGCLLGGVLAEIGGISTPYAGGAVLLAAALVLLGRRSAAL</sequence>
<evidence type="ECO:0000256" key="1">
    <source>
        <dbReference type="ARBA" id="ARBA00004429"/>
    </source>
</evidence>
<dbReference type="EMBL" id="BMNI01000002">
    <property type="protein sequence ID" value="GGO87638.1"/>
    <property type="molecule type" value="Genomic_DNA"/>
</dbReference>
<dbReference type="PANTHER" id="PTHR23513">
    <property type="entry name" value="INTEGRAL MEMBRANE EFFLUX PROTEIN-RELATED"/>
    <property type="match status" value="1"/>
</dbReference>
<feature type="transmembrane region" description="Helical" evidence="7">
    <location>
        <begin position="228"/>
        <end position="250"/>
    </location>
</feature>
<keyword evidence="2" id="KW-0813">Transport</keyword>
<proteinExistence type="predicted"/>
<comment type="subcellular location">
    <subcellularLocation>
        <location evidence="1">Cell inner membrane</location>
        <topology evidence="1">Multi-pass membrane protein</topology>
    </subcellularLocation>
</comment>
<evidence type="ECO:0000313" key="9">
    <source>
        <dbReference type="Proteomes" id="UP000655410"/>
    </source>
</evidence>
<comment type="caution">
    <text evidence="8">The sequence shown here is derived from an EMBL/GenBank/DDBJ whole genome shotgun (WGS) entry which is preliminary data.</text>
</comment>
<feature type="transmembrane region" description="Helical" evidence="7">
    <location>
        <begin position="319"/>
        <end position="337"/>
    </location>
</feature>
<evidence type="ECO:0000256" key="6">
    <source>
        <dbReference type="ARBA" id="ARBA00023136"/>
    </source>
</evidence>
<protein>
    <submittedName>
        <fullName evidence="8">MFS transporter</fullName>
    </submittedName>
</protein>
<dbReference type="InterPro" id="IPR036259">
    <property type="entry name" value="MFS_trans_sf"/>
</dbReference>
<feature type="transmembrane region" description="Helical" evidence="7">
    <location>
        <begin position="295"/>
        <end position="313"/>
    </location>
</feature>
<evidence type="ECO:0000256" key="7">
    <source>
        <dbReference type="SAM" id="Phobius"/>
    </source>
</evidence>
<name>A0ABQ2NAG1_9ACTN</name>
<dbReference type="InterPro" id="IPR011701">
    <property type="entry name" value="MFS"/>
</dbReference>
<evidence type="ECO:0000313" key="8">
    <source>
        <dbReference type="EMBL" id="GGO87638.1"/>
    </source>
</evidence>
<evidence type="ECO:0000256" key="5">
    <source>
        <dbReference type="ARBA" id="ARBA00022989"/>
    </source>
</evidence>
<evidence type="ECO:0000256" key="3">
    <source>
        <dbReference type="ARBA" id="ARBA00022475"/>
    </source>
</evidence>
<feature type="transmembrane region" description="Helical" evidence="7">
    <location>
        <begin position="93"/>
        <end position="121"/>
    </location>
</feature>
<feature type="transmembrane region" description="Helical" evidence="7">
    <location>
        <begin position="262"/>
        <end position="283"/>
    </location>
</feature>
<dbReference type="PANTHER" id="PTHR23513:SF9">
    <property type="entry name" value="ENTEROBACTIN EXPORTER ENTS"/>
    <property type="match status" value="1"/>
</dbReference>
<accession>A0ABQ2NAG1</accession>
<dbReference type="RefSeq" id="WP_188783160.1">
    <property type="nucleotide sequence ID" value="NZ_BMNI01000002.1"/>
</dbReference>
<organism evidence="8 9">
    <name type="scientific">Nocardioides phosphati</name>
    <dbReference type="NCBI Taxonomy" id="1867775"/>
    <lineage>
        <taxon>Bacteria</taxon>
        <taxon>Bacillati</taxon>
        <taxon>Actinomycetota</taxon>
        <taxon>Actinomycetes</taxon>
        <taxon>Propionibacteriales</taxon>
        <taxon>Nocardioidaceae</taxon>
        <taxon>Nocardioides</taxon>
    </lineage>
</organism>
<keyword evidence="6 7" id="KW-0472">Membrane</keyword>
<keyword evidence="9" id="KW-1185">Reference proteome</keyword>
<evidence type="ECO:0000256" key="2">
    <source>
        <dbReference type="ARBA" id="ARBA00022448"/>
    </source>
</evidence>
<feature type="transmembrane region" description="Helical" evidence="7">
    <location>
        <begin position="20"/>
        <end position="44"/>
    </location>
</feature>
<dbReference type="Proteomes" id="UP000655410">
    <property type="component" value="Unassembled WGS sequence"/>
</dbReference>
<feature type="transmembrane region" description="Helical" evidence="7">
    <location>
        <begin position="386"/>
        <end position="404"/>
    </location>
</feature>
<feature type="transmembrane region" description="Helical" evidence="7">
    <location>
        <begin position="50"/>
        <end position="72"/>
    </location>
</feature>